<dbReference type="InterPro" id="IPR029044">
    <property type="entry name" value="Nucleotide-diphossugar_trans"/>
</dbReference>
<evidence type="ECO:0000256" key="3">
    <source>
        <dbReference type="ARBA" id="ARBA00005735"/>
    </source>
</evidence>
<keyword evidence="10 11" id="KW-0325">Glycoprotein</keyword>
<evidence type="ECO:0000256" key="5">
    <source>
        <dbReference type="ARBA" id="ARBA00022679"/>
    </source>
</evidence>
<evidence type="ECO:0000256" key="11">
    <source>
        <dbReference type="RuleBase" id="RU368121"/>
    </source>
</evidence>
<feature type="domain" description="Galactosyltransferase N-terminal" evidence="13">
    <location>
        <begin position="160"/>
        <end position="254"/>
    </location>
</feature>
<dbReference type="Gene3D" id="3.90.550.10">
    <property type="entry name" value="Spore Coat Polysaccharide Biosynthesis Protein SpsA, Chain A"/>
    <property type="match status" value="1"/>
</dbReference>
<keyword evidence="6" id="KW-0812">Transmembrane</keyword>
<dbReference type="Pfam" id="PF02709">
    <property type="entry name" value="Glyco_transf_7C"/>
    <property type="match status" value="1"/>
</dbReference>
<sequence>MMSKAIISRRHMYNLFEDALQSQNVTNFEIRCQNSSAKNLTKADFIQLLLEDKQLTKKLSLIKHGTFKFCNLTFLRKQFRTKSVYFLNKFKFLTSSFKSSINNFKEVQPGGYFNQSLFCIHEYLYFIYLKTGLLPNNETEVPLYNSKLIEKFKKDQNLMTFIIIPYLNRESNLKDFLFNMHKFFQNQHLNSYQIVVAEQNVDDPEKRLMFNKGRLYNAAYKYILSKYSKSRIKCLIFHDVDLLPESEFNFYECDHWGDAPRHLSFFIRSENSENQKGREEYEKNPYEMLVGGVLLIKPHVFELINGFSNRYWNWGGEDDANNVCIKRPRNEYAIYKMSGHKKSVLNPERGKILFTSVIKMKEDGLSNLDLLNVTLIAKYEYPLFTKILVNVSWPSLMPSDVNE</sequence>
<dbReference type="InterPro" id="IPR027791">
    <property type="entry name" value="Galactosyl_T_C"/>
</dbReference>
<keyword evidence="8" id="KW-1133">Transmembrane helix</keyword>
<evidence type="ECO:0000259" key="12">
    <source>
        <dbReference type="Pfam" id="PF02709"/>
    </source>
</evidence>
<evidence type="ECO:0000256" key="2">
    <source>
        <dbReference type="ARBA" id="ARBA00004922"/>
    </source>
</evidence>
<dbReference type="SUPFAM" id="SSF53448">
    <property type="entry name" value="Nucleotide-diphospho-sugar transferases"/>
    <property type="match status" value="1"/>
</dbReference>
<dbReference type="GO" id="GO:0005794">
    <property type="term" value="C:Golgi apparatus"/>
    <property type="evidence" value="ECO:0007669"/>
    <property type="project" value="TreeGrafter"/>
</dbReference>
<evidence type="ECO:0000313" key="14">
    <source>
        <dbReference type="EMBL" id="RNA18861.1"/>
    </source>
</evidence>
<comment type="caution">
    <text evidence="14">The sequence shown here is derived from an EMBL/GenBank/DDBJ whole genome shotgun (WGS) entry which is preliminary data.</text>
</comment>
<dbReference type="InterPro" id="IPR003859">
    <property type="entry name" value="Galactosyl_T"/>
</dbReference>
<comment type="function">
    <text evidence="11">Catalyses the transfer of galactose onto proteins or lipids.</text>
</comment>
<keyword evidence="5 11" id="KW-0808">Transferase</keyword>
<dbReference type="PANTHER" id="PTHR19300:SF61">
    <property type="entry name" value="BETA-1,4-N-ACETYLGALACTOSAMINYLTRANSFERASE"/>
    <property type="match status" value="1"/>
</dbReference>
<gene>
    <name evidence="14" type="ORF">BpHYR1_014283</name>
</gene>
<comment type="pathway">
    <text evidence="2 11">Protein modification; protein glycosylation.</text>
</comment>
<dbReference type="AlphaFoldDB" id="A0A3M7R631"/>
<keyword evidence="7 11" id="KW-0735">Signal-anchor</keyword>
<accession>A0A3M7R631</accession>
<dbReference type="EC" id="2.4.1.-" evidence="11"/>
<evidence type="ECO:0000256" key="8">
    <source>
        <dbReference type="ARBA" id="ARBA00022989"/>
    </source>
</evidence>
<evidence type="ECO:0000256" key="7">
    <source>
        <dbReference type="ARBA" id="ARBA00022968"/>
    </source>
</evidence>
<dbReference type="GO" id="GO:0008378">
    <property type="term" value="F:galactosyltransferase activity"/>
    <property type="evidence" value="ECO:0007669"/>
    <property type="project" value="TreeGrafter"/>
</dbReference>
<dbReference type="STRING" id="10195.A0A3M7R631"/>
<evidence type="ECO:0000256" key="9">
    <source>
        <dbReference type="ARBA" id="ARBA00023136"/>
    </source>
</evidence>
<dbReference type="Pfam" id="PF13733">
    <property type="entry name" value="Glyco_transf_7N"/>
    <property type="match status" value="1"/>
</dbReference>
<organism evidence="14 15">
    <name type="scientific">Brachionus plicatilis</name>
    <name type="common">Marine rotifer</name>
    <name type="synonym">Brachionus muelleri</name>
    <dbReference type="NCBI Taxonomy" id="10195"/>
    <lineage>
        <taxon>Eukaryota</taxon>
        <taxon>Metazoa</taxon>
        <taxon>Spiralia</taxon>
        <taxon>Gnathifera</taxon>
        <taxon>Rotifera</taxon>
        <taxon>Eurotatoria</taxon>
        <taxon>Monogononta</taxon>
        <taxon>Pseudotrocha</taxon>
        <taxon>Ploima</taxon>
        <taxon>Brachionidae</taxon>
        <taxon>Brachionus</taxon>
    </lineage>
</organism>
<dbReference type="GO" id="GO:0016020">
    <property type="term" value="C:membrane"/>
    <property type="evidence" value="ECO:0007669"/>
    <property type="project" value="UniProtKB-SubCell"/>
</dbReference>
<evidence type="ECO:0000256" key="10">
    <source>
        <dbReference type="ARBA" id="ARBA00023180"/>
    </source>
</evidence>
<protein>
    <recommendedName>
        <fullName evidence="11">Beta-1,4-galactosyltransferase</fullName>
        <ecNumber evidence="11">2.4.1.-</ecNumber>
    </recommendedName>
</protein>
<dbReference type="GO" id="GO:0005975">
    <property type="term" value="P:carbohydrate metabolic process"/>
    <property type="evidence" value="ECO:0007669"/>
    <property type="project" value="InterPro"/>
</dbReference>
<dbReference type="EMBL" id="REGN01004161">
    <property type="protein sequence ID" value="RNA18861.1"/>
    <property type="molecule type" value="Genomic_DNA"/>
</dbReference>
<comment type="similarity">
    <text evidence="3 11">Belongs to the glycosyltransferase 7 family.</text>
</comment>
<comment type="subcellular location">
    <subcellularLocation>
        <location evidence="1">Membrane</location>
        <topology evidence="1">Single-pass type II membrane protein</topology>
    </subcellularLocation>
</comment>
<name>A0A3M7R631_BRAPC</name>
<dbReference type="OrthoDB" id="10432318at2759"/>
<feature type="domain" description="Galactosyltransferase C-terminal" evidence="12">
    <location>
        <begin position="283"/>
        <end position="320"/>
    </location>
</feature>
<evidence type="ECO:0000313" key="15">
    <source>
        <dbReference type="Proteomes" id="UP000276133"/>
    </source>
</evidence>
<evidence type="ECO:0000259" key="13">
    <source>
        <dbReference type="Pfam" id="PF13733"/>
    </source>
</evidence>
<keyword evidence="9" id="KW-0472">Membrane</keyword>
<dbReference type="PANTHER" id="PTHR19300">
    <property type="entry name" value="BETA-1,4-GALACTOSYLTRANSFERASE"/>
    <property type="match status" value="1"/>
</dbReference>
<dbReference type="Proteomes" id="UP000276133">
    <property type="component" value="Unassembled WGS sequence"/>
</dbReference>
<dbReference type="PRINTS" id="PR02050">
    <property type="entry name" value="B14GALTRFASE"/>
</dbReference>
<dbReference type="InterPro" id="IPR027995">
    <property type="entry name" value="Galactosyl_T_N"/>
</dbReference>
<evidence type="ECO:0000256" key="6">
    <source>
        <dbReference type="ARBA" id="ARBA00022692"/>
    </source>
</evidence>
<reference evidence="14 15" key="1">
    <citation type="journal article" date="2018" name="Sci. Rep.">
        <title>Genomic signatures of local adaptation to the degree of environmental predictability in rotifers.</title>
        <authorList>
            <person name="Franch-Gras L."/>
            <person name="Hahn C."/>
            <person name="Garcia-Roger E.M."/>
            <person name="Carmona M.J."/>
            <person name="Serra M."/>
            <person name="Gomez A."/>
        </authorList>
    </citation>
    <scope>NUCLEOTIDE SEQUENCE [LARGE SCALE GENOMIC DNA]</scope>
    <source>
        <strain evidence="14">HYR1</strain>
    </source>
</reference>
<keyword evidence="4 11" id="KW-0328">Glycosyltransferase</keyword>
<evidence type="ECO:0000256" key="1">
    <source>
        <dbReference type="ARBA" id="ARBA00004606"/>
    </source>
</evidence>
<keyword evidence="15" id="KW-1185">Reference proteome</keyword>
<proteinExistence type="inferred from homology"/>
<dbReference type="UniPathway" id="UPA00378"/>
<evidence type="ECO:0000256" key="4">
    <source>
        <dbReference type="ARBA" id="ARBA00022676"/>
    </source>
</evidence>